<evidence type="ECO:0000256" key="1">
    <source>
        <dbReference type="SAM" id="Coils"/>
    </source>
</evidence>
<organism evidence="2 3">
    <name type="scientific">Edaphochlamys debaryana</name>
    <dbReference type="NCBI Taxonomy" id="47281"/>
    <lineage>
        <taxon>Eukaryota</taxon>
        <taxon>Viridiplantae</taxon>
        <taxon>Chlorophyta</taxon>
        <taxon>core chlorophytes</taxon>
        <taxon>Chlorophyceae</taxon>
        <taxon>CS clade</taxon>
        <taxon>Chlamydomonadales</taxon>
        <taxon>Chlamydomonadales incertae sedis</taxon>
        <taxon>Edaphochlamys</taxon>
    </lineage>
</organism>
<comment type="caution">
    <text evidence="2">The sequence shown here is derived from an EMBL/GenBank/DDBJ whole genome shotgun (WGS) entry which is preliminary data.</text>
</comment>
<feature type="coiled-coil region" evidence="1">
    <location>
        <begin position="76"/>
        <end position="103"/>
    </location>
</feature>
<protein>
    <recommendedName>
        <fullName evidence="4">Biogenesis of lysosome-related organelles complex 1 subunit 7</fullName>
    </recommendedName>
</protein>
<dbReference type="OrthoDB" id="541641at2759"/>
<evidence type="ECO:0008006" key="4">
    <source>
        <dbReference type="Google" id="ProtNLM"/>
    </source>
</evidence>
<dbReference type="AlphaFoldDB" id="A0A836C1Q5"/>
<evidence type="ECO:0000313" key="2">
    <source>
        <dbReference type="EMBL" id="KAG2497020.1"/>
    </source>
</evidence>
<dbReference type="EMBL" id="JAEHOE010000016">
    <property type="protein sequence ID" value="KAG2497020.1"/>
    <property type="molecule type" value="Genomic_DNA"/>
</dbReference>
<sequence>MQGTLLGGSAEHAQALVSGECRAIIARARGEADEVYEQLAASQADLSHEIGRLRAALEPLLRPDPLALPPDAEATCTRLAAKLAELARRVTRLEQRIARIKGLLATGT</sequence>
<accession>A0A836C1Q5</accession>
<proteinExistence type="predicted"/>
<dbReference type="Proteomes" id="UP000612055">
    <property type="component" value="Unassembled WGS sequence"/>
</dbReference>
<name>A0A836C1Q5_9CHLO</name>
<gene>
    <name evidence="2" type="ORF">HYH03_005023</name>
</gene>
<keyword evidence="1" id="KW-0175">Coiled coil</keyword>
<reference evidence="2" key="1">
    <citation type="journal article" date="2020" name="bioRxiv">
        <title>Comparative genomics of Chlamydomonas.</title>
        <authorList>
            <person name="Craig R.J."/>
            <person name="Hasan A.R."/>
            <person name="Ness R.W."/>
            <person name="Keightley P.D."/>
        </authorList>
    </citation>
    <scope>NUCLEOTIDE SEQUENCE</scope>
    <source>
        <strain evidence="2">CCAP 11/70</strain>
    </source>
</reference>
<evidence type="ECO:0000313" key="3">
    <source>
        <dbReference type="Proteomes" id="UP000612055"/>
    </source>
</evidence>
<keyword evidence="3" id="KW-1185">Reference proteome</keyword>